<dbReference type="GO" id="GO:0004930">
    <property type="term" value="F:G protein-coupled receptor activity"/>
    <property type="evidence" value="ECO:0007669"/>
    <property type="project" value="UniProtKB-KW"/>
</dbReference>
<evidence type="ECO:0000259" key="14">
    <source>
        <dbReference type="PROSITE" id="PS50262"/>
    </source>
</evidence>
<dbReference type="AlphaFoldDB" id="A0A3N0XVQ3"/>
<dbReference type="Proteomes" id="UP000281406">
    <property type="component" value="Unassembled WGS sequence"/>
</dbReference>
<dbReference type="GO" id="GO:0005886">
    <property type="term" value="C:plasma membrane"/>
    <property type="evidence" value="ECO:0007669"/>
    <property type="project" value="UniProtKB-SubCell"/>
</dbReference>
<evidence type="ECO:0000256" key="3">
    <source>
        <dbReference type="ARBA" id="ARBA00022606"/>
    </source>
</evidence>
<evidence type="ECO:0000256" key="9">
    <source>
        <dbReference type="ARBA" id="ARBA00023157"/>
    </source>
</evidence>
<keyword evidence="9" id="KW-1015">Disulfide bond</keyword>
<dbReference type="Pfam" id="PF13853">
    <property type="entry name" value="7tm_4"/>
    <property type="match status" value="1"/>
</dbReference>
<feature type="transmembrane region" description="Helical" evidence="13">
    <location>
        <begin position="170"/>
        <end position="192"/>
    </location>
</feature>
<keyword evidence="8 13" id="KW-0472">Membrane</keyword>
<feature type="non-terminal residue" evidence="15">
    <location>
        <position position="1"/>
    </location>
</feature>
<keyword evidence="2" id="KW-1003">Cell membrane</keyword>
<sequence length="348" mass="39074">FCLCLCDNFYFQLVQNTKLKAAMNSVNASFSQNISIVHPQYFFIIGLTGISHSNYYYIFLFIIYFITVVGNSIVLLIIALHRSLHSPKYIGVFNLALADIGETNALIPNMMKNFLFDSQYITFNACLANMFFVFLFSSLQSVTLVVLAYDRFIAICLPLRYHAIVNNTSMVLVFSAIWVFNSSVVAFLVASISRLSFCESNVIQSYFCDHGPMFRLACNDNSINKIMAFLISALYIVVPLVIIILSYLGIFLALIKITTWQGRLKALKTCVSHLLLVGIYFLPICCSYIAALLVSLTPNARVISTSLAYAVPPMLNPIIYVLNTAEIKDIIRKVVKNRSAAIRENISK</sequence>
<keyword evidence="10 15" id="KW-0675">Receptor</keyword>
<keyword evidence="6 13" id="KW-1133">Transmembrane helix</keyword>
<dbReference type="FunFam" id="1.20.1070.10:FF:000024">
    <property type="entry name" value="Olfactory receptor"/>
    <property type="match status" value="1"/>
</dbReference>
<dbReference type="PROSITE" id="PS50262">
    <property type="entry name" value="G_PROTEIN_RECEP_F1_2"/>
    <property type="match status" value="1"/>
</dbReference>
<evidence type="ECO:0000256" key="11">
    <source>
        <dbReference type="ARBA" id="ARBA00023180"/>
    </source>
</evidence>
<comment type="subcellular location">
    <subcellularLocation>
        <location evidence="1">Cell membrane</location>
        <topology evidence="1">Multi-pass membrane protein</topology>
    </subcellularLocation>
</comment>
<feature type="transmembrane region" description="Helical" evidence="13">
    <location>
        <begin position="274"/>
        <end position="296"/>
    </location>
</feature>
<dbReference type="InterPro" id="IPR000276">
    <property type="entry name" value="GPCR_Rhodpsn"/>
</dbReference>
<evidence type="ECO:0000256" key="2">
    <source>
        <dbReference type="ARBA" id="ARBA00022475"/>
    </source>
</evidence>
<evidence type="ECO:0000256" key="1">
    <source>
        <dbReference type="ARBA" id="ARBA00004651"/>
    </source>
</evidence>
<organism evidence="15 16">
    <name type="scientific">Anabarilius grahami</name>
    <name type="common">Kanglang fish</name>
    <name type="synonym">Barilius grahami</name>
    <dbReference type="NCBI Taxonomy" id="495550"/>
    <lineage>
        <taxon>Eukaryota</taxon>
        <taxon>Metazoa</taxon>
        <taxon>Chordata</taxon>
        <taxon>Craniata</taxon>
        <taxon>Vertebrata</taxon>
        <taxon>Euteleostomi</taxon>
        <taxon>Actinopterygii</taxon>
        <taxon>Neopterygii</taxon>
        <taxon>Teleostei</taxon>
        <taxon>Ostariophysi</taxon>
        <taxon>Cypriniformes</taxon>
        <taxon>Xenocyprididae</taxon>
        <taxon>Xenocypridinae</taxon>
        <taxon>Xenocypridinae incertae sedis</taxon>
        <taxon>Anabarilius</taxon>
    </lineage>
</organism>
<dbReference type="EMBL" id="RJVU01059775">
    <property type="protein sequence ID" value="ROJ66318.1"/>
    <property type="molecule type" value="Genomic_DNA"/>
</dbReference>
<feature type="transmembrane region" description="Helical" evidence="13">
    <location>
        <begin position="127"/>
        <end position="149"/>
    </location>
</feature>
<evidence type="ECO:0000256" key="10">
    <source>
        <dbReference type="ARBA" id="ARBA00023170"/>
    </source>
</evidence>
<dbReference type="Gene3D" id="1.20.1070.10">
    <property type="entry name" value="Rhodopsin 7-helix transmembrane proteins"/>
    <property type="match status" value="1"/>
</dbReference>
<dbReference type="PANTHER" id="PTHR26450">
    <property type="entry name" value="OLFACTORY RECEPTOR 56B1-RELATED"/>
    <property type="match status" value="1"/>
</dbReference>
<evidence type="ECO:0000256" key="12">
    <source>
        <dbReference type="ARBA" id="ARBA00023224"/>
    </source>
</evidence>
<keyword evidence="12" id="KW-0807">Transducer</keyword>
<evidence type="ECO:0000256" key="13">
    <source>
        <dbReference type="SAM" id="Phobius"/>
    </source>
</evidence>
<feature type="transmembrane region" description="Helical" evidence="13">
    <location>
        <begin position="302"/>
        <end position="323"/>
    </location>
</feature>
<keyword evidence="4 13" id="KW-0812">Transmembrane</keyword>
<keyword evidence="16" id="KW-1185">Reference proteome</keyword>
<accession>A0A3N0XVQ3</accession>
<dbReference type="PRINTS" id="PR00237">
    <property type="entry name" value="GPCRRHODOPSN"/>
</dbReference>
<protein>
    <submittedName>
        <fullName evidence="15">Olfactory receptor 5B12</fullName>
    </submittedName>
</protein>
<keyword evidence="11" id="KW-0325">Glycoprotein</keyword>
<dbReference type="InterPro" id="IPR017452">
    <property type="entry name" value="GPCR_Rhodpsn_7TM"/>
</dbReference>
<evidence type="ECO:0000313" key="15">
    <source>
        <dbReference type="EMBL" id="ROJ66318.1"/>
    </source>
</evidence>
<comment type="caution">
    <text evidence="15">The sequence shown here is derived from an EMBL/GenBank/DDBJ whole genome shotgun (WGS) entry which is preliminary data.</text>
</comment>
<dbReference type="SUPFAM" id="SSF81321">
    <property type="entry name" value="Family A G protein-coupled receptor-like"/>
    <property type="match status" value="1"/>
</dbReference>
<feature type="transmembrane region" description="Helical" evidence="13">
    <location>
        <begin position="226"/>
        <end position="254"/>
    </location>
</feature>
<evidence type="ECO:0000256" key="4">
    <source>
        <dbReference type="ARBA" id="ARBA00022692"/>
    </source>
</evidence>
<keyword evidence="3" id="KW-0716">Sensory transduction</keyword>
<proteinExistence type="predicted"/>
<dbReference type="InterPro" id="IPR050402">
    <property type="entry name" value="OR51/52/56-like"/>
</dbReference>
<evidence type="ECO:0000256" key="7">
    <source>
        <dbReference type="ARBA" id="ARBA00023040"/>
    </source>
</evidence>
<dbReference type="PANTHER" id="PTHR26450:SF87">
    <property type="entry name" value="OLFACTORY RECEPTOR 51F2"/>
    <property type="match status" value="1"/>
</dbReference>
<keyword evidence="7" id="KW-0297">G-protein coupled receptor</keyword>
<evidence type="ECO:0000256" key="8">
    <source>
        <dbReference type="ARBA" id="ARBA00023136"/>
    </source>
</evidence>
<evidence type="ECO:0000313" key="16">
    <source>
        <dbReference type="Proteomes" id="UP000281406"/>
    </source>
</evidence>
<gene>
    <name evidence="15" type="ORF">DPX16_16581</name>
</gene>
<feature type="domain" description="G-protein coupled receptors family 1 profile" evidence="14">
    <location>
        <begin position="70"/>
        <end position="320"/>
    </location>
</feature>
<name>A0A3N0XVQ3_ANAGA</name>
<dbReference type="InterPro" id="IPR000725">
    <property type="entry name" value="Olfact_rcpt"/>
</dbReference>
<dbReference type="GO" id="GO:0004984">
    <property type="term" value="F:olfactory receptor activity"/>
    <property type="evidence" value="ECO:0007669"/>
    <property type="project" value="InterPro"/>
</dbReference>
<reference evidence="15 16" key="1">
    <citation type="submission" date="2018-10" db="EMBL/GenBank/DDBJ databases">
        <title>Genome assembly for a Yunnan-Guizhou Plateau 3E fish, Anabarilius grahami (Regan), and its evolutionary and genetic applications.</title>
        <authorList>
            <person name="Jiang W."/>
        </authorList>
    </citation>
    <scope>NUCLEOTIDE SEQUENCE [LARGE SCALE GENOMIC DNA]</scope>
    <source>
        <strain evidence="15">AG-KIZ</strain>
        <tissue evidence="15">Muscle</tissue>
    </source>
</reference>
<evidence type="ECO:0000256" key="5">
    <source>
        <dbReference type="ARBA" id="ARBA00022725"/>
    </source>
</evidence>
<keyword evidence="5" id="KW-0552">Olfaction</keyword>
<dbReference type="PRINTS" id="PR00245">
    <property type="entry name" value="OLFACTORYR"/>
</dbReference>
<dbReference type="OrthoDB" id="9444602at2759"/>
<evidence type="ECO:0000256" key="6">
    <source>
        <dbReference type="ARBA" id="ARBA00022989"/>
    </source>
</evidence>
<feature type="transmembrane region" description="Helical" evidence="13">
    <location>
        <begin position="55"/>
        <end position="77"/>
    </location>
</feature>